<feature type="domain" description="C2H2-type" evidence="16">
    <location>
        <begin position="126"/>
        <end position="153"/>
    </location>
</feature>
<comment type="similarity">
    <text evidence="4">Belongs to the hunchback C2H2-type zinc-finger protein family.</text>
</comment>
<dbReference type="GO" id="GO:0005634">
    <property type="term" value="C:nucleus"/>
    <property type="evidence" value="ECO:0007669"/>
    <property type="project" value="UniProtKB-SubCell"/>
</dbReference>
<organism evidence="17 18">
    <name type="scientific">Meganyctiphanes norvegica</name>
    <name type="common">Northern krill</name>
    <name type="synonym">Thysanopoda norvegica</name>
    <dbReference type="NCBI Taxonomy" id="48144"/>
    <lineage>
        <taxon>Eukaryota</taxon>
        <taxon>Metazoa</taxon>
        <taxon>Ecdysozoa</taxon>
        <taxon>Arthropoda</taxon>
        <taxon>Crustacea</taxon>
        <taxon>Multicrustacea</taxon>
        <taxon>Malacostraca</taxon>
        <taxon>Eumalacostraca</taxon>
        <taxon>Eucarida</taxon>
        <taxon>Euphausiacea</taxon>
        <taxon>Euphausiidae</taxon>
        <taxon>Meganyctiphanes</taxon>
    </lineage>
</organism>
<name>A0AAV2RYW1_MEGNR</name>
<keyword evidence="12" id="KW-0804">Transcription</keyword>
<dbReference type="PROSITE" id="PS00028">
    <property type="entry name" value="ZINC_FINGER_C2H2_1"/>
    <property type="match status" value="9"/>
</dbReference>
<comment type="function">
    <text evidence="1">Gap class segmentation protein that controls development of head structures.</text>
</comment>
<proteinExistence type="inferred from homology"/>
<keyword evidence="18" id="KW-1185">Reference proteome</keyword>
<dbReference type="PANTHER" id="PTHR24404:SF110">
    <property type="entry name" value="C2H2-TYPE DOMAIN-CONTAINING PROTEIN"/>
    <property type="match status" value="1"/>
</dbReference>
<evidence type="ECO:0000256" key="9">
    <source>
        <dbReference type="ARBA" id="ARBA00022833"/>
    </source>
</evidence>
<dbReference type="Pfam" id="PF13909">
    <property type="entry name" value="zf-H2C2_5"/>
    <property type="match status" value="1"/>
</dbReference>
<keyword evidence="10" id="KW-0805">Transcription regulation</keyword>
<gene>
    <name evidence="17" type="ORF">MNOR_LOCUS29744</name>
</gene>
<comment type="caution">
    <text evidence="17">The sequence shown here is derived from an EMBL/GenBank/DDBJ whole genome shotgun (WGS) entry which is preliminary data.</text>
</comment>
<protein>
    <recommendedName>
        <fullName evidence="5">Protein hunchback</fullName>
    </recommendedName>
</protein>
<evidence type="ECO:0000256" key="12">
    <source>
        <dbReference type="ARBA" id="ARBA00023163"/>
    </source>
</evidence>
<dbReference type="Pfam" id="PF00096">
    <property type="entry name" value="zf-C2H2"/>
    <property type="match status" value="3"/>
</dbReference>
<dbReference type="FunFam" id="3.30.160.60:FF:002069">
    <property type="entry name" value="Uncharacterized protein"/>
    <property type="match status" value="1"/>
</dbReference>
<evidence type="ECO:0000259" key="16">
    <source>
        <dbReference type="PROSITE" id="PS50157"/>
    </source>
</evidence>
<dbReference type="FunFam" id="3.30.160.60:FF:000123">
    <property type="entry name" value="transcriptional repressor CTCF isoform X1"/>
    <property type="match status" value="1"/>
</dbReference>
<keyword evidence="7" id="KW-0677">Repeat</keyword>
<dbReference type="PROSITE" id="PS50157">
    <property type="entry name" value="ZINC_FINGER_C2H2_2"/>
    <property type="match status" value="11"/>
</dbReference>
<feature type="domain" description="C2H2-type" evidence="16">
    <location>
        <begin position="70"/>
        <end position="97"/>
    </location>
</feature>
<feature type="domain" description="C2H2-type" evidence="16">
    <location>
        <begin position="635"/>
        <end position="662"/>
    </location>
</feature>
<feature type="domain" description="C2H2-type" evidence="16">
    <location>
        <begin position="475"/>
        <end position="502"/>
    </location>
</feature>
<evidence type="ECO:0000256" key="7">
    <source>
        <dbReference type="ARBA" id="ARBA00022737"/>
    </source>
</evidence>
<dbReference type="PANTHER" id="PTHR24404">
    <property type="entry name" value="ZINC FINGER PROTEIN"/>
    <property type="match status" value="1"/>
</dbReference>
<evidence type="ECO:0000256" key="14">
    <source>
        <dbReference type="PROSITE-ProRule" id="PRU00042"/>
    </source>
</evidence>
<dbReference type="InterPro" id="IPR013087">
    <property type="entry name" value="Znf_C2H2_type"/>
</dbReference>
<feature type="domain" description="C2H2-type" evidence="16">
    <location>
        <begin position="98"/>
        <end position="122"/>
    </location>
</feature>
<comment type="similarity">
    <text evidence="3">Belongs to the krueppel C2H2-type zinc-finger protein family.</text>
</comment>
<dbReference type="Gene3D" id="3.30.160.60">
    <property type="entry name" value="Classic Zinc Finger"/>
    <property type="match status" value="9"/>
</dbReference>
<feature type="domain" description="C2H2-type" evidence="16">
    <location>
        <begin position="579"/>
        <end position="606"/>
    </location>
</feature>
<feature type="domain" description="C2H2-type" evidence="16">
    <location>
        <begin position="607"/>
        <end position="634"/>
    </location>
</feature>
<dbReference type="InterPro" id="IPR036236">
    <property type="entry name" value="Znf_C2H2_sf"/>
</dbReference>
<evidence type="ECO:0000256" key="2">
    <source>
        <dbReference type="ARBA" id="ARBA00004123"/>
    </source>
</evidence>
<sequence length="729" mass="83799">MDINNFIEGVGASGKNNHTMDTQFTTSEDVKLGDEGQLANIIRLMQNPMYNTSKDNSYDVGNIYPVESMLKCPKCDYKCIKGDEMEEHMSTHTTEKPFACTECDYRCTLKYNLKQHMFTHTNLWRFSCTQCEYKCRQKEHLKQHMMKHSGEKPFACTVCEYRSLRKGDLKKHMKIHERRVHTNDGFDNPTSLLGYLGSVLKSTQINSSVSHEPVQPKEILVEQILSKFRQSQNDVIHSSDSLNNPTYHSNYAGKSSDNGYETDNTHNGEIMEVSPDIDSICENVCMNNSDSSMYNETINLDDSEEAQNGACKMDEDAPSSILIDHDGSLNNLNYYDRSQDQGVDEYIAEQLADTCLPLVIIKTDNNPYQFDNSHDSDPVEKPSEEDPFKKLEYLFSPNKSLAQDSVDNLETKYNGFQEFDCTFCEYKCYSHTDFVLHVRSHNNKKTYECDKCDYKTSHHYTFKQHTLGHSADEILSCTICEYKCKQKNQLIEHIMNHRGDKPFQCPYCSYSCLRKGDLKRHILIHKGERPFKCPECNNRFKRSNHLKRHLEIHAAKRSMTDQGSDVIENGIEIKDSKRYACEECSYTCTQKVSLVEHMMNHRGEKPYACDICEYKGVRKGDLNKHMLTHTGNKPFTCTECSFSSARRAHLNRHMLTHAENRQDCVICAASFNSDIELKYHLLTHFANNSGFSDDSSEMSNESSTSALDNSSLSDINIPFPTLPFNNIFR</sequence>
<evidence type="ECO:0000256" key="1">
    <source>
        <dbReference type="ARBA" id="ARBA00003983"/>
    </source>
</evidence>
<evidence type="ECO:0000256" key="4">
    <source>
        <dbReference type="ARBA" id="ARBA00007746"/>
    </source>
</evidence>
<evidence type="ECO:0000256" key="11">
    <source>
        <dbReference type="ARBA" id="ARBA00023125"/>
    </source>
</evidence>
<accession>A0AAV2RYW1</accession>
<feature type="domain" description="C2H2-type" evidence="16">
    <location>
        <begin position="154"/>
        <end position="181"/>
    </location>
</feature>
<dbReference type="GO" id="GO:0003700">
    <property type="term" value="F:DNA-binding transcription factor activity"/>
    <property type="evidence" value="ECO:0007669"/>
    <property type="project" value="TreeGrafter"/>
</dbReference>
<dbReference type="GO" id="GO:0006357">
    <property type="term" value="P:regulation of transcription by RNA polymerase II"/>
    <property type="evidence" value="ECO:0007669"/>
    <property type="project" value="TreeGrafter"/>
</dbReference>
<dbReference type="GO" id="GO:0008270">
    <property type="term" value="F:zinc ion binding"/>
    <property type="evidence" value="ECO:0007669"/>
    <property type="project" value="UniProtKB-KW"/>
</dbReference>
<feature type="domain" description="C2H2-type" evidence="16">
    <location>
        <begin position="503"/>
        <end position="530"/>
    </location>
</feature>
<feature type="domain" description="C2H2-type" evidence="16">
    <location>
        <begin position="419"/>
        <end position="446"/>
    </location>
</feature>
<keyword evidence="6" id="KW-0479">Metal-binding</keyword>
<comment type="subcellular location">
    <subcellularLocation>
        <location evidence="2">Nucleus</location>
    </subcellularLocation>
</comment>
<keyword evidence="8 14" id="KW-0863">Zinc-finger</keyword>
<dbReference type="Proteomes" id="UP001497623">
    <property type="component" value="Unassembled WGS sequence"/>
</dbReference>
<keyword evidence="9" id="KW-0862">Zinc</keyword>
<evidence type="ECO:0000256" key="5">
    <source>
        <dbReference type="ARBA" id="ARBA00013638"/>
    </source>
</evidence>
<evidence type="ECO:0000313" key="18">
    <source>
        <dbReference type="Proteomes" id="UP001497623"/>
    </source>
</evidence>
<evidence type="ECO:0000256" key="15">
    <source>
        <dbReference type="SAM" id="MobiDB-lite"/>
    </source>
</evidence>
<evidence type="ECO:0000256" key="13">
    <source>
        <dbReference type="ARBA" id="ARBA00023242"/>
    </source>
</evidence>
<evidence type="ECO:0000256" key="10">
    <source>
        <dbReference type="ARBA" id="ARBA00023015"/>
    </source>
</evidence>
<dbReference type="SMART" id="SM00355">
    <property type="entry name" value="ZnF_C2H2"/>
    <property type="match status" value="13"/>
</dbReference>
<feature type="region of interest" description="Disordered" evidence="15">
    <location>
        <begin position="236"/>
        <end position="258"/>
    </location>
</feature>
<dbReference type="InterPro" id="IPR050589">
    <property type="entry name" value="Ikaros_C2H2-ZF"/>
</dbReference>
<evidence type="ECO:0000256" key="3">
    <source>
        <dbReference type="ARBA" id="ARBA00006991"/>
    </source>
</evidence>
<evidence type="ECO:0000313" key="17">
    <source>
        <dbReference type="EMBL" id="CAL4145570.1"/>
    </source>
</evidence>
<dbReference type="GO" id="GO:0000978">
    <property type="term" value="F:RNA polymerase II cis-regulatory region sequence-specific DNA binding"/>
    <property type="evidence" value="ECO:0007669"/>
    <property type="project" value="TreeGrafter"/>
</dbReference>
<dbReference type="EMBL" id="CAXKWB010034959">
    <property type="protein sequence ID" value="CAL4145570.1"/>
    <property type="molecule type" value="Genomic_DNA"/>
</dbReference>
<keyword evidence="13" id="KW-0539">Nucleus</keyword>
<feature type="domain" description="C2H2-type" evidence="16">
    <location>
        <begin position="531"/>
        <end position="558"/>
    </location>
</feature>
<dbReference type="FunFam" id="3.30.160.60:FF:001249">
    <property type="entry name" value="CTCF"/>
    <property type="match status" value="1"/>
</dbReference>
<evidence type="ECO:0000256" key="8">
    <source>
        <dbReference type="ARBA" id="ARBA00022771"/>
    </source>
</evidence>
<dbReference type="AlphaFoldDB" id="A0AAV2RYW1"/>
<dbReference type="FunFam" id="3.30.160.60:FF:000446">
    <property type="entry name" value="Zinc finger protein"/>
    <property type="match status" value="2"/>
</dbReference>
<keyword evidence="11" id="KW-0238">DNA-binding</keyword>
<reference evidence="17 18" key="1">
    <citation type="submission" date="2024-05" db="EMBL/GenBank/DDBJ databases">
        <authorList>
            <person name="Wallberg A."/>
        </authorList>
    </citation>
    <scope>NUCLEOTIDE SEQUENCE [LARGE SCALE GENOMIC DNA]</scope>
</reference>
<evidence type="ECO:0000256" key="6">
    <source>
        <dbReference type="ARBA" id="ARBA00022723"/>
    </source>
</evidence>
<dbReference type="FunFam" id="3.30.160.60:FF:000875">
    <property type="entry name" value="zinc finger protein 236 isoform X7"/>
    <property type="match status" value="1"/>
</dbReference>
<dbReference type="SUPFAM" id="SSF57667">
    <property type="entry name" value="beta-beta-alpha zinc fingers"/>
    <property type="match status" value="7"/>
</dbReference>
<dbReference type="FunFam" id="3.30.160.60:FF:001480">
    <property type="entry name" value="Si:cabz01071911.3"/>
    <property type="match status" value="1"/>
</dbReference>